<dbReference type="RefSeq" id="WP_022938569.1">
    <property type="nucleotide sequence ID" value="NZ_CABKRQ010000005.1"/>
</dbReference>
<evidence type="ECO:0000256" key="2">
    <source>
        <dbReference type="ARBA" id="ARBA00001974"/>
    </source>
</evidence>
<dbReference type="PRINTS" id="PR00411">
    <property type="entry name" value="PNDRDTASEI"/>
</dbReference>
<comment type="catalytic activity">
    <reaction evidence="8">
        <text>dihydrourocanate + A = urocanate + AH2</text>
        <dbReference type="Rhea" id="RHEA:36059"/>
        <dbReference type="ChEBI" id="CHEBI:13193"/>
        <dbReference type="ChEBI" id="CHEBI:17499"/>
        <dbReference type="ChEBI" id="CHEBI:27247"/>
        <dbReference type="ChEBI" id="CHEBI:72991"/>
        <dbReference type="EC" id="1.3.99.33"/>
    </reaction>
</comment>
<dbReference type="EMBL" id="QJKH01000025">
    <property type="protein sequence ID" value="PXX74138.1"/>
    <property type="molecule type" value="Genomic_DNA"/>
</dbReference>
<dbReference type="SUPFAM" id="SSF51905">
    <property type="entry name" value="FAD/NAD(P)-binding domain"/>
    <property type="match status" value="1"/>
</dbReference>
<evidence type="ECO:0000259" key="10">
    <source>
        <dbReference type="SMART" id="SM00900"/>
    </source>
</evidence>
<evidence type="ECO:0000256" key="7">
    <source>
        <dbReference type="ARBA" id="ARBA00023002"/>
    </source>
</evidence>
<dbReference type="GO" id="GO:0033765">
    <property type="term" value="F:steroid dehydrogenase activity, acting on the CH-CH group of donors"/>
    <property type="evidence" value="ECO:0007669"/>
    <property type="project" value="UniProtKB-ARBA"/>
</dbReference>
<dbReference type="InterPro" id="IPR027477">
    <property type="entry name" value="Succ_DH/fumarate_Rdtase_cat_sf"/>
</dbReference>
<dbReference type="OrthoDB" id="353581at2"/>
<evidence type="ECO:0000256" key="8">
    <source>
        <dbReference type="ARBA" id="ARBA00049922"/>
    </source>
</evidence>
<feature type="domain" description="FMN-binding" evidence="10">
    <location>
        <begin position="40"/>
        <end position="114"/>
    </location>
</feature>
<dbReference type="Pfam" id="PF04205">
    <property type="entry name" value="FMN_bind"/>
    <property type="match status" value="1"/>
</dbReference>
<dbReference type="Proteomes" id="UP000247612">
    <property type="component" value="Unassembled WGS sequence"/>
</dbReference>
<dbReference type="GO" id="GO:0008202">
    <property type="term" value="P:steroid metabolic process"/>
    <property type="evidence" value="ECO:0007669"/>
    <property type="project" value="UniProtKB-ARBA"/>
</dbReference>
<gene>
    <name evidence="11" type="ORF">DES51_12512</name>
</gene>
<dbReference type="InterPro" id="IPR036188">
    <property type="entry name" value="FAD/NAD-bd_sf"/>
</dbReference>
<organism evidence="11 12">
    <name type="scientific">Dielma fastidiosa</name>
    <dbReference type="NCBI Taxonomy" id="1034346"/>
    <lineage>
        <taxon>Bacteria</taxon>
        <taxon>Bacillati</taxon>
        <taxon>Bacillota</taxon>
        <taxon>Erysipelotrichia</taxon>
        <taxon>Erysipelotrichales</taxon>
        <taxon>Erysipelotrichaceae</taxon>
        <taxon>Dielma</taxon>
    </lineage>
</organism>
<feature type="signal peptide" evidence="9">
    <location>
        <begin position="1"/>
        <end position="24"/>
    </location>
</feature>
<evidence type="ECO:0000256" key="9">
    <source>
        <dbReference type="SAM" id="SignalP"/>
    </source>
</evidence>
<keyword evidence="6" id="KW-0274">FAD</keyword>
<dbReference type="SMART" id="SM00900">
    <property type="entry name" value="FMN_bind"/>
    <property type="match status" value="1"/>
</dbReference>
<evidence type="ECO:0000256" key="4">
    <source>
        <dbReference type="ARBA" id="ARBA00015872"/>
    </source>
</evidence>
<dbReference type="PRINTS" id="PR00368">
    <property type="entry name" value="FADPNR"/>
</dbReference>
<dbReference type="GeneID" id="94441905"/>
<dbReference type="EC" id="1.3.99.33" evidence="3"/>
<dbReference type="Gene3D" id="3.90.1010.20">
    <property type="match status" value="1"/>
</dbReference>
<dbReference type="InterPro" id="IPR007329">
    <property type="entry name" value="FMN-bd"/>
</dbReference>
<proteinExistence type="predicted"/>
<dbReference type="GO" id="GO:0010181">
    <property type="term" value="F:FMN binding"/>
    <property type="evidence" value="ECO:0007669"/>
    <property type="project" value="InterPro"/>
</dbReference>
<dbReference type="STRING" id="1034346.GCA_000313565_02266"/>
<evidence type="ECO:0000256" key="1">
    <source>
        <dbReference type="ARBA" id="ARBA00001917"/>
    </source>
</evidence>
<dbReference type="Gene3D" id="3.90.700.10">
    <property type="entry name" value="Succinate dehydrogenase/fumarate reductase flavoprotein, catalytic domain"/>
    <property type="match status" value="1"/>
</dbReference>
<protein>
    <recommendedName>
        <fullName evidence="4">Urocanate reductase</fullName>
        <ecNumber evidence="3">1.3.99.33</ecNumber>
    </recommendedName>
</protein>
<evidence type="ECO:0000256" key="3">
    <source>
        <dbReference type="ARBA" id="ARBA00013137"/>
    </source>
</evidence>
<dbReference type="Pfam" id="PF00890">
    <property type="entry name" value="FAD_binding_2"/>
    <property type="match status" value="1"/>
</dbReference>
<reference evidence="11 12" key="1">
    <citation type="submission" date="2018-05" db="EMBL/GenBank/DDBJ databases">
        <title>Genomic Encyclopedia of Type Strains, Phase IV (KMG-IV): sequencing the most valuable type-strain genomes for metagenomic binning, comparative biology and taxonomic classification.</title>
        <authorList>
            <person name="Goeker M."/>
        </authorList>
    </citation>
    <scope>NUCLEOTIDE SEQUENCE [LARGE SCALE GENOMIC DNA]</scope>
    <source>
        <strain evidence="11 12">JC118</strain>
    </source>
</reference>
<sequence>MKKLTGLCLAFMLVLSACTPSSQEAPAKFKAGSYSGSAKGMNGDVVLEVTLSEEKIESITVTEQQETAGLGDAAIDRMIENIINSQSIQVETVSGATVSSNAVLTAVTNALSEAGVDASTLEPKTEDKQTSVEDATADIVVIGGGGAGLSAAIEAADAGTEKIIVLEKMLNTGGTTATAQGMIAGYETKVQKASKDEPITYDAMVANLMNNALWKLDPALTKITVESSGQTIDWLIDRAEVEFQPDALVGYGPLKMMHVVDGFGPSLVEHLTSTAEKAGVEIRTENKAVEILMDENQNVSGVVVETADGTYTIHTKAVILATGGYSYNPELTALLDPEKAGTFGIGHPSNTGDGLIMASNVGAALTHTNHLMAVLKDYEIMKDYNGTSNSANISKFIAQENLVLVGQDAKRFVDEKSGGYMTQLLNEPIFDQMHKEGAEFVWAISDQATIDAAEIKRGENLAFITADTAEELAAKMNLDPAVLKETIDNYNAYAAAGADPEFKRTVMKPLASPYVAVAVVPCEIITYGGVARNENSEVIRADNTVIKGLYAAGEVSANSAYMGFTLSNAVTWGRIAGENASAFVKE</sequence>
<keyword evidence="5" id="KW-0285">Flavoprotein</keyword>
<dbReference type="GO" id="GO:0016020">
    <property type="term" value="C:membrane"/>
    <property type="evidence" value="ECO:0007669"/>
    <property type="project" value="InterPro"/>
</dbReference>
<dbReference type="PANTHER" id="PTHR43400">
    <property type="entry name" value="FUMARATE REDUCTASE"/>
    <property type="match status" value="1"/>
</dbReference>
<dbReference type="PROSITE" id="PS51257">
    <property type="entry name" value="PROKAR_LIPOPROTEIN"/>
    <property type="match status" value="1"/>
</dbReference>
<feature type="chain" id="PRO_5043163778" description="Urocanate reductase" evidence="9">
    <location>
        <begin position="25"/>
        <end position="586"/>
    </location>
</feature>
<dbReference type="PANTHER" id="PTHR43400:SF10">
    <property type="entry name" value="3-OXOSTEROID 1-DEHYDROGENASE"/>
    <property type="match status" value="1"/>
</dbReference>
<keyword evidence="7" id="KW-0560">Oxidoreductase</keyword>
<comment type="cofactor">
    <cofactor evidence="2">
        <name>FAD</name>
        <dbReference type="ChEBI" id="CHEBI:57692"/>
    </cofactor>
</comment>
<evidence type="ECO:0000256" key="6">
    <source>
        <dbReference type="ARBA" id="ARBA00022827"/>
    </source>
</evidence>
<dbReference type="InterPro" id="IPR050315">
    <property type="entry name" value="FAD-oxidoreductase_2"/>
</dbReference>
<dbReference type="InterPro" id="IPR003953">
    <property type="entry name" value="FAD-dep_OxRdtase_2_FAD-bd"/>
</dbReference>
<comment type="cofactor">
    <cofactor evidence="1">
        <name>FMN</name>
        <dbReference type="ChEBI" id="CHEBI:58210"/>
    </cofactor>
</comment>
<dbReference type="AlphaFoldDB" id="A0A318KGJ2"/>
<evidence type="ECO:0000313" key="11">
    <source>
        <dbReference type="EMBL" id="PXX74138.1"/>
    </source>
</evidence>
<name>A0A318KGJ2_9FIRM</name>
<keyword evidence="9" id="KW-0732">Signal</keyword>
<dbReference type="Gene3D" id="3.50.50.60">
    <property type="entry name" value="FAD/NAD(P)-binding domain"/>
    <property type="match status" value="1"/>
</dbReference>
<accession>A0A318KGJ2</accession>
<comment type="caution">
    <text evidence="11">The sequence shown here is derived from an EMBL/GenBank/DDBJ whole genome shotgun (WGS) entry which is preliminary data.</text>
</comment>
<dbReference type="SUPFAM" id="SSF56425">
    <property type="entry name" value="Succinate dehydrogenase/fumarate reductase flavoprotein, catalytic domain"/>
    <property type="match status" value="1"/>
</dbReference>
<evidence type="ECO:0000256" key="5">
    <source>
        <dbReference type="ARBA" id="ARBA00022630"/>
    </source>
</evidence>
<keyword evidence="12" id="KW-1185">Reference proteome</keyword>
<evidence type="ECO:0000313" key="12">
    <source>
        <dbReference type="Proteomes" id="UP000247612"/>
    </source>
</evidence>